<dbReference type="Pfam" id="PF13894">
    <property type="entry name" value="zf-C2H2_4"/>
    <property type="match status" value="1"/>
</dbReference>
<feature type="region of interest" description="Disordered" evidence="12">
    <location>
        <begin position="818"/>
        <end position="865"/>
    </location>
</feature>
<dbReference type="GO" id="GO:0000978">
    <property type="term" value="F:RNA polymerase II cis-regulatory region sequence-specific DNA binding"/>
    <property type="evidence" value="ECO:0007669"/>
    <property type="project" value="TreeGrafter"/>
</dbReference>
<feature type="region of interest" description="Disordered" evidence="12">
    <location>
        <begin position="715"/>
        <end position="777"/>
    </location>
</feature>
<reference evidence="15 16" key="1">
    <citation type="submission" date="2019-01" db="EMBL/GenBank/DDBJ databases">
        <title>A draft genome assembly of the solar-powered sea slug Elysia chlorotica.</title>
        <authorList>
            <person name="Cai H."/>
            <person name="Li Q."/>
            <person name="Fang X."/>
            <person name="Li J."/>
            <person name="Curtis N.E."/>
            <person name="Altenburger A."/>
            <person name="Shibata T."/>
            <person name="Feng M."/>
            <person name="Maeda T."/>
            <person name="Schwartz J.A."/>
            <person name="Shigenobu S."/>
            <person name="Lundholm N."/>
            <person name="Nishiyama T."/>
            <person name="Yang H."/>
            <person name="Hasebe M."/>
            <person name="Li S."/>
            <person name="Pierce S.K."/>
            <person name="Wang J."/>
        </authorList>
    </citation>
    <scope>NUCLEOTIDE SEQUENCE [LARGE SCALE GENOMIC DNA]</scope>
    <source>
        <strain evidence="15">EC2010</strain>
        <tissue evidence="15">Whole organism of an adult</tissue>
    </source>
</reference>
<dbReference type="CDD" id="cd00086">
    <property type="entry name" value="homeodomain"/>
    <property type="match status" value="1"/>
</dbReference>
<evidence type="ECO:0000259" key="13">
    <source>
        <dbReference type="PROSITE" id="PS50071"/>
    </source>
</evidence>
<protein>
    <submittedName>
        <fullName evidence="15">Uncharacterized protein</fullName>
    </submittedName>
</protein>
<feature type="region of interest" description="Disordered" evidence="12">
    <location>
        <begin position="1"/>
        <end position="37"/>
    </location>
</feature>
<feature type="region of interest" description="Disordered" evidence="12">
    <location>
        <begin position="73"/>
        <end position="280"/>
    </location>
</feature>
<dbReference type="PROSITE" id="PS50071">
    <property type="entry name" value="HOMEOBOX_2"/>
    <property type="match status" value="1"/>
</dbReference>
<feature type="compositionally biased region" description="Low complexity" evidence="12">
    <location>
        <begin position="509"/>
        <end position="522"/>
    </location>
</feature>
<dbReference type="OrthoDB" id="7491548at2759"/>
<dbReference type="InterPro" id="IPR013087">
    <property type="entry name" value="Znf_C2H2_type"/>
</dbReference>
<evidence type="ECO:0000256" key="6">
    <source>
        <dbReference type="ARBA" id="ARBA00023125"/>
    </source>
</evidence>
<dbReference type="SMART" id="SM00355">
    <property type="entry name" value="ZnF_C2H2"/>
    <property type="match status" value="9"/>
</dbReference>
<keyword evidence="7 10" id="KW-0371">Homeobox</keyword>
<dbReference type="SUPFAM" id="SSF46689">
    <property type="entry name" value="Homeodomain-like"/>
    <property type="match status" value="1"/>
</dbReference>
<keyword evidence="5" id="KW-0862">Zinc</keyword>
<feature type="domain" description="C2H2-type" evidence="14">
    <location>
        <begin position="395"/>
        <end position="422"/>
    </location>
</feature>
<feature type="domain" description="C2H2-type" evidence="14">
    <location>
        <begin position="368"/>
        <end position="395"/>
    </location>
</feature>
<dbReference type="FunFam" id="3.30.160.60:FF:000013">
    <property type="entry name" value="Putative zinc finger E-box-binding homeobox 2"/>
    <property type="match status" value="2"/>
</dbReference>
<feature type="DNA-binding region" description="Homeobox" evidence="10">
    <location>
        <begin position="766"/>
        <end position="825"/>
    </location>
</feature>
<evidence type="ECO:0000313" key="16">
    <source>
        <dbReference type="Proteomes" id="UP000271974"/>
    </source>
</evidence>
<organism evidence="15 16">
    <name type="scientific">Elysia chlorotica</name>
    <name type="common">Eastern emerald elysia</name>
    <name type="synonym">Sea slug</name>
    <dbReference type="NCBI Taxonomy" id="188477"/>
    <lineage>
        <taxon>Eukaryota</taxon>
        <taxon>Metazoa</taxon>
        <taxon>Spiralia</taxon>
        <taxon>Lophotrochozoa</taxon>
        <taxon>Mollusca</taxon>
        <taxon>Gastropoda</taxon>
        <taxon>Heterobranchia</taxon>
        <taxon>Euthyneura</taxon>
        <taxon>Panpulmonata</taxon>
        <taxon>Sacoglossa</taxon>
        <taxon>Placobranchoidea</taxon>
        <taxon>Plakobranchidae</taxon>
        <taxon>Elysia</taxon>
    </lineage>
</organism>
<dbReference type="InterPro" id="IPR036236">
    <property type="entry name" value="Znf_C2H2_sf"/>
</dbReference>
<evidence type="ECO:0000256" key="5">
    <source>
        <dbReference type="ARBA" id="ARBA00022833"/>
    </source>
</evidence>
<dbReference type="Proteomes" id="UP000271974">
    <property type="component" value="Unassembled WGS sequence"/>
</dbReference>
<dbReference type="PROSITE" id="PS00028">
    <property type="entry name" value="ZINC_FINGER_C2H2_1"/>
    <property type="match status" value="4"/>
</dbReference>
<feature type="region of interest" description="Disordered" evidence="12">
    <location>
        <begin position="509"/>
        <end position="546"/>
    </location>
</feature>
<feature type="region of interest" description="Disordered" evidence="12">
    <location>
        <begin position="569"/>
        <end position="591"/>
    </location>
</feature>
<feature type="domain" description="C2H2-type" evidence="14">
    <location>
        <begin position="1121"/>
        <end position="1148"/>
    </location>
</feature>
<dbReference type="Gene3D" id="1.10.10.60">
    <property type="entry name" value="Homeodomain-like"/>
    <property type="match status" value="1"/>
</dbReference>
<dbReference type="SMART" id="SM00389">
    <property type="entry name" value="HOX"/>
    <property type="match status" value="1"/>
</dbReference>
<dbReference type="Pfam" id="PF00046">
    <property type="entry name" value="Homeodomain"/>
    <property type="match status" value="1"/>
</dbReference>
<evidence type="ECO:0000256" key="7">
    <source>
        <dbReference type="ARBA" id="ARBA00023155"/>
    </source>
</evidence>
<name>A0A3S1BRA0_ELYCH</name>
<evidence type="ECO:0000256" key="2">
    <source>
        <dbReference type="ARBA" id="ARBA00022723"/>
    </source>
</evidence>
<feature type="domain" description="C2H2-type" evidence="14">
    <location>
        <begin position="1177"/>
        <end position="1205"/>
    </location>
</feature>
<dbReference type="Pfam" id="PF00096">
    <property type="entry name" value="zf-C2H2"/>
    <property type="match status" value="5"/>
</dbReference>
<comment type="caution">
    <text evidence="15">The sequence shown here is derived from an EMBL/GenBank/DDBJ whole genome shotgun (WGS) entry which is preliminary data.</text>
</comment>
<feature type="region of interest" description="Disordered" evidence="12">
    <location>
        <begin position="882"/>
        <end position="1006"/>
    </location>
</feature>
<dbReference type="GO" id="GO:0000122">
    <property type="term" value="P:negative regulation of transcription by RNA polymerase II"/>
    <property type="evidence" value="ECO:0007669"/>
    <property type="project" value="UniProtKB-ARBA"/>
</dbReference>
<dbReference type="PANTHER" id="PTHR24391:SF27">
    <property type="entry name" value="ZINC FINGER PROTEIN 1"/>
    <property type="match status" value="1"/>
</dbReference>
<comment type="subcellular location">
    <subcellularLocation>
        <location evidence="1 10 11">Nucleus</location>
    </subcellularLocation>
</comment>
<dbReference type="GO" id="GO:0000981">
    <property type="term" value="F:DNA-binding transcription factor activity, RNA polymerase II-specific"/>
    <property type="evidence" value="ECO:0007669"/>
    <property type="project" value="TreeGrafter"/>
</dbReference>
<feature type="domain" description="Homeobox" evidence="13">
    <location>
        <begin position="764"/>
        <end position="824"/>
    </location>
</feature>
<feature type="domain" description="C2H2-type" evidence="14">
    <location>
        <begin position="1149"/>
        <end position="1176"/>
    </location>
</feature>
<proteinExistence type="predicted"/>
<dbReference type="EMBL" id="RQTK01000050">
    <property type="protein sequence ID" value="RUS89638.1"/>
    <property type="molecule type" value="Genomic_DNA"/>
</dbReference>
<keyword evidence="8 10" id="KW-0539">Nucleus</keyword>
<dbReference type="SUPFAM" id="SSF57667">
    <property type="entry name" value="beta-beta-alpha zinc fingers"/>
    <property type="match status" value="4"/>
</dbReference>
<dbReference type="InterPro" id="IPR051574">
    <property type="entry name" value="ZnF_E-box_Homeobox"/>
</dbReference>
<dbReference type="InterPro" id="IPR001356">
    <property type="entry name" value="HD"/>
</dbReference>
<dbReference type="GO" id="GO:0005634">
    <property type="term" value="C:nucleus"/>
    <property type="evidence" value="ECO:0007669"/>
    <property type="project" value="UniProtKB-SubCell"/>
</dbReference>
<evidence type="ECO:0000256" key="8">
    <source>
        <dbReference type="ARBA" id="ARBA00023242"/>
    </source>
</evidence>
<feature type="compositionally biased region" description="Acidic residues" evidence="12">
    <location>
        <begin position="738"/>
        <end position="761"/>
    </location>
</feature>
<feature type="compositionally biased region" description="Low complexity" evidence="12">
    <location>
        <begin position="122"/>
        <end position="161"/>
    </location>
</feature>
<feature type="compositionally biased region" description="Polar residues" evidence="12">
    <location>
        <begin position="927"/>
        <end position="942"/>
    </location>
</feature>
<feature type="compositionally biased region" description="Basic residues" evidence="12">
    <location>
        <begin position="1102"/>
        <end position="1111"/>
    </location>
</feature>
<dbReference type="Gene3D" id="3.30.160.60">
    <property type="entry name" value="Classic Zinc Finger"/>
    <property type="match status" value="7"/>
</dbReference>
<evidence type="ECO:0000259" key="14">
    <source>
        <dbReference type="PROSITE" id="PS50157"/>
    </source>
</evidence>
<feature type="domain" description="C2H2-type" evidence="14">
    <location>
        <begin position="426"/>
        <end position="453"/>
    </location>
</feature>
<dbReference type="PROSITE" id="PS50157">
    <property type="entry name" value="ZINC_FINGER_C2H2_2"/>
    <property type="match status" value="6"/>
</dbReference>
<evidence type="ECO:0000256" key="4">
    <source>
        <dbReference type="ARBA" id="ARBA00022771"/>
    </source>
</evidence>
<keyword evidence="3" id="KW-0677">Repeat</keyword>
<evidence type="ECO:0000256" key="10">
    <source>
        <dbReference type="PROSITE-ProRule" id="PRU00108"/>
    </source>
</evidence>
<dbReference type="STRING" id="188477.A0A3S1BRA0"/>
<evidence type="ECO:0000256" key="1">
    <source>
        <dbReference type="ARBA" id="ARBA00004123"/>
    </source>
</evidence>
<feature type="compositionally biased region" description="Basic and acidic residues" evidence="12">
    <location>
        <begin position="303"/>
        <end position="314"/>
    </location>
</feature>
<dbReference type="InterPro" id="IPR009057">
    <property type="entry name" value="Homeodomain-like_sf"/>
</dbReference>
<keyword evidence="16" id="KW-1185">Reference proteome</keyword>
<keyword evidence="6 10" id="KW-0238">DNA-binding</keyword>
<keyword evidence="2" id="KW-0479">Metal-binding</keyword>
<dbReference type="FunFam" id="3.30.160.60:FF:000145">
    <property type="entry name" value="Zinc finger protein 574"/>
    <property type="match status" value="2"/>
</dbReference>
<feature type="compositionally biased region" description="Polar residues" evidence="12">
    <location>
        <begin position="903"/>
        <end position="913"/>
    </location>
</feature>
<feature type="compositionally biased region" description="Polar residues" evidence="12">
    <location>
        <begin position="87"/>
        <end position="97"/>
    </location>
</feature>
<feature type="region of interest" description="Disordered" evidence="12">
    <location>
        <begin position="1069"/>
        <end position="1111"/>
    </location>
</feature>
<feature type="compositionally biased region" description="Polar residues" evidence="12">
    <location>
        <begin position="534"/>
        <end position="546"/>
    </location>
</feature>
<evidence type="ECO:0000313" key="15">
    <source>
        <dbReference type="EMBL" id="RUS89638.1"/>
    </source>
</evidence>
<dbReference type="FunFam" id="3.30.160.60:FF:000744">
    <property type="entry name" value="zinc finger E-box-binding homeobox 1"/>
    <property type="match status" value="1"/>
</dbReference>
<feature type="compositionally biased region" description="Low complexity" evidence="12">
    <location>
        <begin position="892"/>
        <end position="902"/>
    </location>
</feature>
<feature type="compositionally biased region" description="Low complexity" evidence="12">
    <location>
        <begin position="828"/>
        <end position="862"/>
    </location>
</feature>
<feature type="compositionally biased region" description="Low complexity" evidence="12">
    <location>
        <begin position="969"/>
        <end position="986"/>
    </location>
</feature>
<evidence type="ECO:0000256" key="3">
    <source>
        <dbReference type="ARBA" id="ARBA00022737"/>
    </source>
</evidence>
<sequence>MTLSKSDVLDEHKLSESAALASARVTSPSGDEHSTTTTTTTAIINNNNNHISTAIPSDIASLTHAQDVDKSKLNRTEDLTTAPGDNVSVTETKTDSASELEDPTSDTNPSPSPSPPPPPPASAASTLIPPAPSSPTASSTNITTISTSAPAASSSSPSPAIVSERDVSSCCHGDRAVQDGTGLTEPGQGGGRGESRSAAQQPSSEDRDRDGRSGQMKECQEEEEEDNRSDVNLDGLDTNKISEAPKSDSSPLSVPLAEDDQKENLAIAPKNSEAESDEPRGITAEILKLQKTIAAVAAPKDSGNVEDKKQHNDEANESTDSIEGGVAEEEYSLQCIYCPAGDAEGVFPRASLLRDHMRAAHPGQPTRYQCPRCEQTFLLKSHLDKHLALHSPTSQSCKVCQKTFANVYRLQRHMISHSESTDLRKFKCPECGKAFKFKHHLKEHIRIHSGEKPFQCPTCSKRFSHSGSYSSHMTSKKCWVVALVDALLSRHGECQQFCSKTTLSLSSIRTRSPGAHTTTLTPSPSPSARDRSPVTPTSKSLTSSPARLTFDLEREGKFASDLIKSFRSKPNSESAAGKEEELSKANRKRSSSFELLKEVKEELQSDEDERGISISKKMRADDDVIIPVDDIKDEIDEVDGEIIRTGSSSKRASPVEDVSDLIVGEVKLEMTSDPAEEAQTCRYCHQEFQSPVDLHQHERYMCELNHDIRKVIGKVKGKQSEVMERSAHKTKSVKESAETGDEEDDESEDSEVDDDNNDDECEKQTGKTPTKKLTENQAQHLRACFRDNKKPGRPAMEEIAKIIGTTRKLVQIWFESARARDARKRQRSGSQGASSPSRASSGGRRSSGAGSTASSTATSPSTYIPRVPNPYAMLHYHYSRSGAQLSPHSHKSGSAGAQAASSLPLNLSTRSSPLTPPADDQPLDLTVRTQQPPSAHGQTTATPPVALDEGQVLNLSTKTRPVTPKLEQISPNSILSTSSSSSATSPRGNHHLPHPSSIPPSFLRIPNPTGKAQPILLTEMERLAAAAVVASTTAASSISHMTTMATADAMRFQHSDLFKYMANNGLFKNGETGKHKQDNENDNENQVTDGEDVGPESWALSQRKRRRSWKGHRVSEELGLYACDQCDKQFSKQSSLARHKYEHSGARPFKCDMCTKAFKHKHHLTEHRRLHSGEKPFRCSKCGKRFSHSGSYSQHMNHRYKFCKPSDGEEEENLGQTEALSCSIIKPAEEQTA</sequence>
<accession>A0A3S1BRA0</accession>
<dbReference type="GO" id="GO:0008270">
    <property type="term" value="F:zinc ion binding"/>
    <property type="evidence" value="ECO:0007669"/>
    <property type="project" value="UniProtKB-KW"/>
</dbReference>
<feature type="region of interest" description="Disordered" evidence="12">
    <location>
        <begin position="298"/>
        <end position="323"/>
    </location>
</feature>
<evidence type="ECO:0000256" key="9">
    <source>
        <dbReference type="PROSITE-ProRule" id="PRU00042"/>
    </source>
</evidence>
<feature type="compositionally biased region" description="Basic and acidic residues" evidence="12">
    <location>
        <begin position="163"/>
        <end position="177"/>
    </location>
</feature>
<evidence type="ECO:0000256" key="11">
    <source>
        <dbReference type="RuleBase" id="RU000682"/>
    </source>
</evidence>
<keyword evidence="4 9" id="KW-0863">Zinc-finger</keyword>
<feature type="compositionally biased region" description="Pro residues" evidence="12">
    <location>
        <begin position="110"/>
        <end position="121"/>
    </location>
</feature>
<dbReference type="AlphaFoldDB" id="A0A3S1BRA0"/>
<evidence type="ECO:0000256" key="12">
    <source>
        <dbReference type="SAM" id="MobiDB-lite"/>
    </source>
</evidence>
<dbReference type="PANTHER" id="PTHR24391">
    <property type="entry name" value="HISTONE H4 TRANSCRIPTION FACTOR-RELATED"/>
    <property type="match status" value="1"/>
</dbReference>
<gene>
    <name evidence="15" type="ORF">EGW08_002559</name>
</gene>
<feature type="compositionally biased region" description="Basic and acidic residues" evidence="12">
    <location>
        <begin position="718"/>
        <end position="737"/>
    </location>
</feature>